<keyword evidence="4" id="KW-1185">Reference proteome</keyword>
<dbReference type="GO" id="GO:0016301">
    <property type="term" value="F:kinase activity"/>
    <property type="evidence" value="ECO:0007669"/>
    <property type="project" value="UniProtKB-KW"/>
</dbReference>
<dbReference type="PANTHER" id="PTHR45890">
    <property type="entry name" value="AARF DOMAIN CONTAINING KINASE 2 (PREDICTED)"/>
    <property type="match status" value="1"/>
</dbReference>
<dbReference type="OrthoDB" id="1290869at2759"/>
<dbReference type="EMBL" id="PKPP01007486">
    <property type="protein sequence ID" value="PWA53234.1"/>
    <property type="molecule type" value="Genomic_DNA"/>
</dbReference>
<dbReference type="Pfam" id="PF03109">
    <property type="entry name" value="ABC1"/>
    <property type="match status" value="1"/>
</dbReference>
<dbReference type="STRING" id="35608.A0A2U1LW96"/>
<evidence type="ECO:0000256" key="1">
    <source>
        <dbReference type="SAM" id="Phobius"/>
    </source>
</evidence>
<protein>
    <submittedName>
        <fullName evidence="3">Protein kinase superfamily protein</fullName>
    </submittedName>
</protein>
<keyword evidence="1" id="KW-0472">Membrane</keyword>
<proteinExistence type="predicted"/>
<keyword evidence="1" id="KW-0812">Transmembrane</keyword>
<dbReference type="InterPro" id="IPR004147">
    <property type="entry name" value="ABC1_dom"/>
</dbReference>
<accession>A0A2U1LW96</accession>
<dbReference type="InterPro" id="IPR052402">
    <property type="entry name" value="ADCK_kinase"/>
</dbReference>
<feature type="transmembrane region" description="Helical" evidence="1">
    <location>
        <begin position="186"/>
        <end position="212"/>
    </location>
</feature>
<evidence type="ECO:0000259" key="2">
    <source>
        <dbReference type="Pfam" id="PF03109"/>
    </source>
</evidence>
<gene>
    <name evidence="3" type="ORF">CTI12_AA446980</name>
</gene>
<keyword evidence="1" id="KW-1133">Transmembrane helix</keyword>
<keyword evidence="3" id="KW-0808">Transferase</keyword>
<dbReference type="Proteomes" id="UP000245207">
    <property type="component" value="Unassembled WGS sequence"/>
</dbReference>
<dbReference type="PANTHER" id="PTHR45890:SF1">
    <property type="entry name" value="AARF DOMAIN CONTAINING KINASE 2"/>
    <property type="match status" value="1"/>
</dbReference>
<organism evidence="3 4">
    <name type="scientific">Artemisia annua</name>
    <name type="common">Sweet wormwood</name>
    <dbReference type="NCBI Taxonomy" id="35608"/>
    <lineage>
        <taxon>Eukaryota</taxon>
        <taxon>Viridiplantae</taxon>
        <taxon>Streptophyta</taxon>
        <taxon>Embryophyta</taxon>
        <taxon>Tracheophyta</taxon>
        <taxon>Spermatophyta</taxon>
        <taxon>Magnoliopsida</taxon>
        <taxon>eudicotyledons</taxon>
        <taxon>Gunneridae</taxon>
        <taxon>Pentapetalae</taxon>
        <taxon>asterids</taxon>
        <taxon>campanulids</taxon>
        <taxon>Asterales</taxon>
        <taxon>Asteraceae</taxon>
        <taxon>Asteroideae</taxon>
        <taxon>Anthemideae</taxon>
        <taxon>Artemisiinae</taxon>
        <taxon>Artemisia</taxon>
    </lineage>
</organism>
<reference evidence="3 4" key="1">
    <citation type="journal article" date="2018" name="Mol. Plant">
        <title>The genome of Artemisia annua provides insight into the evolution of Asteraceae family and artemisinin biosynthesis.</title>
        <authorList>
            <person name="Shen Q."/>
            <person name="Zhang L."/>
            <person name="Liao Z."/>
            <person name="Wang S."/>
            <person name="Yan T."/>
            <person name="Shi P."/>
            <person name="Liu M."/>
            <person name="Fu X."/>
            <person name="Pan Q."/>
            <person name="Wang Y."/>
            <person name="Lv Z."/>
            <person name="Lu X."/>
            <person name="Zhang F."/>
            <person name="Jiang W."/>
            <person name="Ma Y."/>
            <person name="Chen M."/>
            <person name="Hao X."/>
            <person name="Li L."/>
            <person name="Tang Y."/>
            <person name="Lv G."/>
            <person name="Zhou Y."/>
            <person name="Sun X."/>
            <person name="Brodelius P.E."/>
            <person name="Rose J.K.C."/>
            <person name="Tang K."/>
        </authorList>
    </citation>
    <scope>NUCLEOTIDE SEQUENCE [LARGE SCALE GENOMIC DNA]</scope>
    <source>
        <strain evidence="4">cv. Huhao1</strain>
        <tissue evidence="3">Leaf</tissue>
    </source>
</reference>
<evidence type="ECO:0000313" key="3">
    <source>
        <dbReference type="EMBL" id="PWA53234.1"/>
    </source>
</evidence>
<comment type="caution">
    <text evidence="3">The sequence shown here is derived from an EMBL/GenBank/DDBJ whole genome shotgun (WGS) entry which is preliminary data.</text>
</comment>
<name>A0A2U1LW96_ARTAN</name>
<keyword evidence="3" id="KW-0418">Kinase</keyword>
<evidence type="ECO:0000313" key="4">
    <source>
        <dbReference type="Proteomes" id="UP000245207"/>
    </source>
</evidence>
<feature type="domain" description="ABC1 atypical kinase-like" evidence="2">
    <location>
        <begin position="254"/>
        <end position="304"/>
    </location>
</feature>
<dbReference type="AlphaFoldDB" id="A0A2U1LW96"/>
<sequence length="305" mass="34541">MFPKCRCTGVFYIRLMHFPSELLQQDRASQNDDIDDTTVTELPEPDSEIHEPKIMADQINDVSVVQEISESYAEPEAGVSLFPLFKKRCFVELKSYLEDNSDCARLRVSMEVHLDVFDTKKSIIPTGIYSNRVDKLMGFTISSSSLHTRCDWGTQNKNIALMNAGSSYDNFQPRNTLYTHVENGHALLILSVLLVFEGIILLFRAMYLAILFSPSMAMAPFAESSGASSRQTWLTWAATRPDLFPTDLCTELSKLHSKAPEHSFAHTKKTVEKPFGRKISKIFDDFEEVPVESRSFAQIHRASLI</sequence>